<gene>
    <name evidence="1" type="ORF">RNAN_2432</name>
</gene>
<sequence length="88" mass="10084">MAEVCDYGFMIWDTKSSGTLKNIIELLKRKKSSLVYINKNKEFSTVKSIDDFEGILKNMSEAAFKKAEENLKLSSQIIKLKNVQSDLF</sequence>
<protein>
    <submittedName>
        <fullName evidence="1">Uncharacterized protein</fullName>
    </submittedName>
</protein>
<comment type="caution">
    <text evidence="1">The sequence shown here is derived from an EMBL/GenBank/DDBJ whole genome shotgun (WGS) entry which is preliminary data.</text>
</comment>
<reference evidence="1 2" key="1">
    <citation type="journal article" date="2012" name="J. Bacteriol.">
        <title>Genome Sequence of the Protease-Producing Bacterium Rheinheimera nanhaiensis E407-8T, Isolated from Deep-Sea Sediment of the South China Sea.</title>
        <authorList>
            <person name="Zhang X.-Y."/>
            <person name="Zhang Y.-J."/>
            <person name="Qin Q.-L."/>
            <person name="Xie B.-B."/>
            <person name="Chen X.-L."/>
            <person name="Zhou B.-C."/>
            <person name="Zhang Y.-Z."/>
        </authorList>
    </citation>
    <scope>NUCLEOTIDE SEQUENCE [LARGE SCALE GENOMIC DNA]</scope>
    <source>
        <strain evidence="1 2">E407-8</strain>
    </source>
</reference>
<name>I1DZF1_9GAMM</name>
<dbReference type="Proteomes" id="UP000004374">
    <property type="component" value="Unassembled WGS sequence"/>
</dbReference>
<accession>I1DZF1</accession>
<keyword evidence="2" id="KW-1185">Reference proteome</keyword>
<proteinExistence type="predicted"/>
<organism evidence="1 2">
    <name type="scientific">Rheinheimera nanhaiensis E407-8</name>
    <dbReference type="NCBI Taxonomy" id="562729"/>
    <lineage>
        <taxon>Bacteria</taxon>
        <taxon>Pseudomonadati</taxon>
        <taxon>Pseudomonadota</taxon>
        <taxon>Gammaproteobacteria</taxon>
        <taxon>Chromatiales</taxon>
        <taxon>Chromatiaceae</taxon>
        <taxon>Rheinheimera</taxon>
    </lineage>
</organism>
<evidence type="ECO:0000313" key="2">
    <source>
        <dbReference type="Proteomes" id="UP000004374"/>
    </source>
</evidence>
<dbReference type="EMBL" id="BAFK01000013">
    <property type="protein sequence ID" value="GAB59429.1"/>
    <property type="molecule type" value="Genomic_DNA"/>
</dbReference>
<dbReference type="AlphaFoldDB" id="I1DZF1"/>
<evidence type="ECO:0000313" key="1">
    <source>
        <dbReference type="EMBL" id="GAB59429.1"/>
    </source>
</evidence>